<evidence type="ECO:0000256" key="3">
    <source>
        <dbReference type="ARBA" id="ARBA00012780"/>
    </source>
</evidence>
<dbReference type="CDD" id="cd01100">
    <property type="entry name" value="APPLE_Factor_XI_like"/>
    <property type="match status" value="1"/>
</dbReference>
<dbReference type="GO" id="GO:0005576">
    <property type="term" value="C:extracellular region"/>
    <property type="evidence" value="ECO:0007669"/>
    <property type="project" value="InterPro"/>
</dbReference>
<evidence type="ECO:0000256" key="15">
    <source>
        <dbReference type="ARBA" id="ARBA00043078"/>
    </source>
</evidence>
<dbReference type="GO" id="GO:0006508">
    <property type="term" value="P:proteolysis"/>
    <property type="evidence" value="ECO:0007669"/>
    <property type="project" value="InterPro"/>
</dbReference>
<accession>A0AAV2Z793</accession>
<protein>
    <recommendedName>
        <fullName evidence="3">glucan endo-1,3-beta-D-glucosidase</fullName>
        <ecNumber evidence="3">3.2.1.39</ecNumber>
    </recommendedName>
    <alternativeName>
        <fullName evidence="15">Endo-1,3-beta-glucanase btgC</fullName>
    </alternativeName>
    <alternativeName>
        <fullName evidence="14">Laminarinase btgC</fullName>
    </alternativeName>
</protein>
<name>A0AAV2Z793_9STRA</name>
<evidence type="ECO:0000256" key="2">
    <source>
        <dbReference type="ARBA" id="ARBA00004236"/>
    </source>
</evidence>
<dbReference type="GO" id="GO:0042973">
    <property type="term" value="F:glucan endo-1,3-beta-D-glucosidase activity"/>
    <property type="evidence" value="ECO:0007669"/>
    <property type="project" value="UniProtKB-EC"/>
</dbReference>
<evidence type="ECO:0000256" key="4">
    <source>
        <dbReference type="ARBA" id="ARBA00022475"/>
    </source>
</evidence>
<keyword evidence="6" id="KW-0378">Hydrolase</keyword>
<dbReference type="AlphaFoldDB" id="A0AAV2Z793"/>
<evidence type="ECO:0000256" key="12">
    <source>
        <dbReference type="ARBA" id="ARBA00023326"/>
    </source>
</evidence>
<dbReference type="EC" id="3.2.1.39" evidence="3"/>
<dbReference type="Gene3D" id="3.50.4.10">
    <property type="entry name" value="Hepatocyte Growth Factor"/>
    <property type="match status" value="1"/>
</dbReference>
<sequence length="398" mass="43909">MPVLESAVATTSLLESEESSEEAALLAASAAGNVATCYAPMHNWAYPLHGGGVNTEALRQAIRDDFRHMSKYFKYVRTYYSQHFGIEVAPIAAEFGIKLYLGVFMTNEGWWRNEVDAAVNAVRKYPETVEVLFVGNENLANHEVRAGDILAKVSDLKKALGSDAGRVKFGTVQRISEYLDNRFNDQTYALADQLDVLGVNIYPFFTNSYDRSQPANLLDIMWNQMAERFPLSKMRLTETGFATDGGHNPVAPKVRPNLDDAIGYYKGLVSWSPRGAESLPKFWFMAFDRRSDDNSMGIELEKHFGFFTTDRSSKASDFPQNGVAPPPSSCKFEAGIDYVGNDIGSAASEKPESCCAICKQRAGCRAFSWNNYNSGTCWLKSGKSATTSNEAVTSAVVV</sequence>
<evidence type="ECO:0000256" key="1">
    <source>
        <dbReference type="ARBA" id="ARBA00000382"/>
    </source>
</evidence>
<comment type="catalytic activity">
    <reaction evidence="1">
        <text>Hydrolysis of (1-&gt;3)-beta-D-glucosidic linkages in (1-&gt;3)-beta-D-glucans.</text>
        <dbReference type="EC" id="3.2.1.39"/>
    </reaction>
</comment>
<evidence type="ECO:0000256" key="13">
    <source>
        <dbReference type="ARBA" id="ARBA00037649"/>
    </source>
</evidence>
<evidence type="ECO:0000256" key="11">
    <source>
        <dbReference type="ARBA" id="ARBA00023316"/>
    </source>
</evidence>
<dbReference type="GO" id="GO:0000272">
    <property type="term" value="P:polysaccharide catabolic process"/>
    <property type="evidence" value="ECO:0007669"/>
    <property type="project" value="UniProtKB-KW"/>
</dbReference>
<dbReference type="PANTHER" id="PTHR16631">
    <property type="entry name" value="GLUCAN 1,3-BETA-GLUCOSIDASE"/>
    <property type="match status" value="1"/>
</dbReference>
<keyword evidence="7" id="KW-0472">Membrane</keyword>
<dbReference type="EMBL" id="DAKRPA010000062">
    <property type="protein sequence ID" value="DBA00515.1"/>
    <property type="molecule type" value="Genomic_DNA"/>
</dbReference>
<evidence type="ECO:0000313" key="18">
    <source>
        <dbReference type="Proteomes" id="UP001146120"/>
    </source>
</evidence>
<keyword evidence="12" id="KW-0624">Polysaccharide degradation</keyword>
<dbReference type="GO" id="GO:0071555">
    <property type="term" value="P:cell wall organization"/>
    <property type="evidence" value="ECO:0007669"/>
    <property type="project" value="UniProtKB-KW"/>
</dbReference>
<evidence type="ECO:0000313" key="17">
    <source>
        <dbReference type="EMBL" id="DBA00515.1"/>
    </source>
</evidence>
<keyword evidence="18" id="KW-1185">Reference proteome</keyword>
<feature type="domain" description="Apple" evidence="16">
    <location>
        <begin position="330"/>
        <end position="398"/>
    </location>
</feature>
<proteinExistence type="predicted"/>
<reference evidence="17" key="1">
    <citation type="submission" date="2022-11" db="EMBL/GenBank/DDBJ databases">
        <authorList>
            <person name="Morgan W.R."/>
            <person name="Tartar A."/>
        </authorList>
    </citation>
    <scope>NUCLEOTIDE SEQUENCE</scope>
    <source>
        <strain evidence="17">ARSEF 373</strain>
    </source>
</reference>
<comment type="subcellular location">
    <subcellularLocation>
        <location evidence="2">Cell membrane</location>
    </subcellularLocation>
</comment>
<dbReference type="Gene3D" id="3.20.20.80">
    <property type="entry name" value="Glycosidases"/>
    <property type="match status" value="1"/>
</dbReference>
<comment type="caution">
    <text evidence="17">The sequence shown here is derived from an EMBL/GenBank/DDBJ whole genome shotgun (WGS) entry which is preliminary data.</text>
</comment>
<dbReference type="PANTHER" id="PTHR16631:SF17">
    <property type="entry name" value="GLUCAN ENDO-1,3-BETA-GLUCOSIDASE BTGC"/>
    <property type="match status" value="1"/>
</dbReference>
<evidence type="ECO:0000256" key="5">
    <source>
        <dbReference type="ARBA" id="ARBA00022737"/>
    </source>
</evidence>
<evidence type="ECO:0000256" key="8">
    <source>
        <dbReference type="ARBA" id="ARBA00023157"/>
    </source>
</evidence>
<dbReference type="InterPro" id="IPR050732">
    <property type="entry name" value="Beta-glucan_modifiers"/>
</dbReference>
<keyword evidence="8" id="KW-1015">Disulfide bond</keyword>
<evidence type="ECO:0000256" key="14">
    <source>
        <dbReference type="ARBA" id="ARBA00042373"/>
    </source>
</evidence>
<organism evidence="17 18">
    <name type="scientific">Lagenidium giganteum</name>
    <dbReference type="NCBI Taxonomy" id="4803"/>
    <lineage>
        <taxon>Eukaryota</taxon>
        <taxon>Sar</taxon>
        <taxon>Stramenopiles</taxon>
        <taxon>Oomycota</taxon>
        <taxon>Peronosporomycetes</taxon>
        <taxon>Pythiales</taxon>
        <taxon>Pythiaceae</taxon>
    </lineage>
</organism>
<evidence type="ECO:0000256" key="6">
    <source>
        <dbReference type="ARBA" id="ARBA00022801"/>
    </source>
</evidence>
<evidence type="ECO:0000256" key="7">
    <source>
        <dbReference type="ARBA" id="ARBA00023136"/>
    </source>
</evidence>
<dbReference type="PROSITE" id="PS50948">
    <property type="entry name" value="PAN"/>
    <property type="match status" value="1"/>
</dbReference>
<comment type="function">
    <text evidence="13">Glucanases play a role in cell expansion during growth, in cell-cell fusion during mating, and in spore release during sporulation. This enzyme may be involved in beta-glucan degradation. Active on laminarin and lichenan.</text>
</comment>
<keyword evidence="5" id="KW-0677">Repeat</keyword>
<dbReference type="InterPro" id="IPR000177">
    <property type="entry name" value="Apple"/>
</dbReference>
<keyword evidence="10" id="KW-0119">Carbohydrate metabolism</keyword>
<dbReference type="Proteomes" id="UP001146120">
    <property type="component" value="Unassembled WGS sequence"/>
</dbReference>
<evidence type="ECO:0000256" key="9">
    <source>
        <dbReference type="ARBA" id="ARBA00023180"/>
    </source>
</evidence>
<keyword evidence="9" id="KW-0325">Glycoprotein</keyword>
<dbReference type="GO" id="GO:0005886">
    <property type="term" value="C:plasma membrane"/>
    <property type="evidence" value="ECO:0007669"/>
    <property type="project" value="UniProtKB-SubCell"/>
</dbReference>
<gene>
    <name evidence="17" type="ORF">N0F65_006419</name>
</gene>
<dbReference type="SMART" id="SM00223">
    <property type="entry name" value="APPLE"/>
    <property type="match status" value="1"/>
</dbReference>
<reference evidence="17" key="2">
    <citation type="journal article" date="2023" name="Microbiol Resour">
        <title>Decontamination and Annotation of the Draft Genome Sequence of the Oomycete Lagenidium giganteum ARSEF 373.</title>
        <authorList>
            <person name="Morgan W.R."/>
            <person name="Tartar A."/>
        </authorList>
    </citation>
    <scope>NUCLEOTIDE SEQUENCE</scope>
    <source>
        <strain evidence="17">ARSEF 373</strain>
    </source>
</reference>
<dbReference type="InterPro" id="IPR017853">
    <property type="entry name" value="GH"/>
</dbReference>
<dbReference type="InterPro" id="IPR003609">
    <property type="entry name" value="Pan_app"/>
</dbReference>
<keyword evidence="11" id="KW-0961">Cell wall biogenesis/degradation</keyword>
<keyword evidence="4" id="KW-1003">Cell membrane</keyword>
<evidence type="ECO:0000256" key="10">
    <source>
        <dbReference type="ARBA" id="ARBA00023277"/>
    </source>
</evidence>
<dbReference type="SUPFAM" id="SSF51445">
    <property type="entry name" value="(Trans)glycosidases"/>
    <property type="match status" value="1"/>
</dbReference>
<dbReference type="Pfam" id="PF14295">
    <property type="entry name" value="PAN_4"/>
    <property type="match status" value="1"/>
</dbReference>
<evidence type="ECO:0000259" key="16">
    <source>
        <dbReference type="PROSITE" id="PS50948"/>
    </source>
</evidence>